<evidence type="ECO:0000259" key="1">
    <source>
        <dbReference type="PROSITE" id="PS50820"/>
    </source>
</evidence>
<protein>
    <recommendedName>
        <fullName evidence="1">LCCL domain-containing protein</fullName>
    </recommendedName>
</protein>
<keyword evidence="3" id="KW-1185">Reference proteome</keyword>
<dbReference type="PANTHER" id="PTHR31331:SF1">
    <property type="entry name" value="CYSTEINE RICH SECRETORY PROTEIN LCCL DOMAIN CONTAINING 2"/>
    <property type="match status" value="1"/>
</dbReference>
<dbReference type="InterPro" id="IPR004043">
    <property type="entry name" value="LCCL"/>
</dbReference>
<feature type="domain" description="LCCL" evidence="1">
    <location>
        <begin position="163"/>
        <end position="224"/>
    </location>
</feature>
<dbReference type="RefSeq" id="WP_201653192.1">
    <property type="nucleotide sequence ID" value="NZ_CP068047.1"/>
</dbReference>
<sequence>MLGQGAFAQGAATSAAKLGAPAVGAPSRPQPDPGTLFNYANAVGKTQQFAIVGSTEGTIWGDGVYTSDSVLSVAAVHAGLLAPGESGVVTVEMLEGPASYEGTDRNGVVSRSYGEWDVAYRFTGVAEVSGGVVLADPGDLSGYRGQDGAILTFDVTGDASGAVWGDEIYTDDSRLAAAAVHAGILQPGQTGLVRVEILPGREQYDGSEQNGVVSGSYAAWGGSFRILPLDLKTSSKLSNLGQ</sequence>
<dbReference type="InterPro" id="IPR051957">
    <property type="entry name" value="CRISP-LCCL_domain"/>
</dbReference>
<dbReference type="PANTHER" id="PTHR31331">
    <property type="entry name" value="LCCL DOMAIN PROTEIN (AFU_ORTHOLOGUE AFUA_5G08630)"/>
    <property type="match status" value="1"/>
</dbReference>
<feature type="domain" description="LCCL" evidence="1">
    <location>
        <begin position="59"/>
        <end position="120"/>
    </location>
</feature>
<dbReference type="Proteomes" id="UP000595460">
    <property type="component" value="Chromosome"/>
</dbReference>
<dbReference type="SMART" id="SM00603">
    <property type="entry name" value="LCCL"/>
    <property type="match status" value="1"/>
</dbReference>
<organism evidence="2 3">
    <name type="scientific">Devosia oryziradicis</name>
    <dbReference type="NCBI Taxonomy" id="2801335"/>
    <lineage>
        <taxon>Bacteria</taxon>
        <taxon>Pseudomonadati</taxon>
        <taxon>Pseudomonadota</taxon>
        <taxon>Alphaproteobacteria</taxon>
        <taxon>Hyphomicrobiales</taxon>
        <taxon>Devosiaceae</taxon>
        <taxon>Devosia</taxon>
    </lineage>
</organism>
<dbReference type="SUPFAM" id="SSF69848">
    <property type="entry name" value="LCCL domain"/>
    <property type="match status" value="2"/>
</dbReference>
<dbReference type="InterPro" id="IPR036609">
    <property type="entry name" value="LCCL_sf"/>
</dbReference>
<reference evidence="2 3" key="1">
    <citation type="submission" date="2021-01" db="EMBL/GenBank/DDBJ databases">
        <title>Genome seq and assembly of Devosia sp. G19.</title>
        <authorList>
            <person name="Chhetri G."/>
        </authorList>
    </citation>
    <scope>NUCLEOTIDE SEQUENCE [LARGE SCALE GENOMIC DNA]</scope>
    <source>
        <strain evidence="2 3">G19</strain>
    </source>
</reference>
<dbReference type="Gene3D" id="2.170.130.20">
    <property type="entry name" value="LCCL-like domain"/>
    <property type="match status" value="2"/>
</dbReference>
<gene>
    <name evidence="2" type="ORF">JI749_10460</name>
</gene>
<dbReference type="Pfam" id="PF03815">
    <property type="entry name" value="LCCL"/>
    <property type="match status" value="2"/>
</dbReference>
<proteinExistence type="predicted"/>
<name>A0ABX7BS90_9HYPH</name>
<evidence type="ECO:0000313" key="3">
    <source>
        <dbReference type="Proteomes" id="UP000595460"/>
    </source>
</evidence>
<accession>A0ABX7BS90</accession>
<evidence type="ECO:0000313" key="2">
    <source>
        <dbReference type="EMBL" id="QQR34807.1"/>
    </source>
</evidence>
<dbReference type="EMBL" id="CP068047">
    <property type="protein sequence ID" value="QQR34807.1"/>
    <property type="molecule type" value="Genomic_DNA"/>
</dbReference>
<dbReference type="PROSITE" id="PS50820">
    <property type="entry name" value="LCCL"/>
    <property type="match status" value="2"/>
</dbReference>